<evidence type="ECO:0000256" key="1">
    <source>
        <dbReference type="ARBA" id="ARBA00010617"/>
    </source>
</evidence>
<sequence length="250" mass="26534">MELRREGAVHERRRAIVNETLADIAPSALREDVRARLAPNNTVSDETRVRDVLVAVLGRALGVRGPDALDALVEAVPVAAARYLTGDPDPAADAAVRTLVQVLGGGLMDEEVANRIAVLMQACEATVALVRNATVLARDLPDPGRWPAEAVVAETLRYDPPVPAMRRTVREDVEAGGHAVAAGSLVTLDLRAANRDPAVFSDPDRFDPGRAEPWHLTFGAGRRPCPGADHALHLAAGVLDAALATKETAR</sequence>
<dbReference type="PRINTS" id="PR00359">
    <property type="entry name" value="BP450"/>
</dbReference>
<dbReference type="PANTHER" id="PTHR46696">
    <property type="entry name" value="P450, PUTATIVE (EUROFUNG)-RELATED"/>
    <property type="match status" value="1"/>
</dbReference>
<comment type="similarity">
    <text evidence="1">Belongs to the cytochrome P450 family.</text>
</comment>
<gene>
    <name evidence="2" type="ORF">ACFQKB_38740</name>
</gene>
<evidence type="ECO:0000313" key="2">
    <source>
        <dbReference type="EMBL" id="MFC6885751.1"/>
    </source>
</evidence>
<dbReference type="InterPro" id="IPR001128">
    <property type="entry name" value="Cyt_P450"/>
</dbReference>
<organism evidence="2 3">
    <name type="scientific">Actinomadura yumaensis</name>
    <dbReference type="NCBI Taxonomy" id="111807"/>
    <lineage>
        <taxon>Bacteria</taxon>
        <taxon>Bacillati</taxon>
        <taxon>Actinomycetota</taxon>
        <taxon>Actinomycetes</taxon>
        <taxon>Streptosporangiales</taxon>
        <taxon>Thermomonosporaceae</taxon>
        <taxon>Actinomadura</taxon>
    </lineage>
</organism>
<dbReference type="PANTHER" id="PTHR46696:SF1">
    <property type="entry name" value="CYTOCHROME P450 YJIB-RELATED"/>
    <property type="match status" value="1"/>
</dbReference>
<dbReference type="RefSeq" id="WP_160825427.1">
    <property type="nucleotide sequence ID" value="NZ_JBHSXE010000001.1"/>
</dbReference>
<dbReference type="Gene3D" id="1.10.630.10">
    <property type="entry name" value="Cytochrome P450"/>
    <property type="match status" value="1"/>
</dbReference>
<name>A0ABW2CV99_9ACTN</name>
<comment type="caution">
    <text evidence="2">The sequence shown here is derived from an EMBL/GenBank/DDBJ whole genome shotgun (WGS) entry which is preliminary data.</text>
</comment>
<dbReference type="EMBL" id="JBHSXS010000042">
    <property type="protein sequence ID" value="MFC6885751.1"/>
    <property type="molecule type" value="Genomic_DNA"/>
</dbReference>
<dbReference type="Pfam" id="PF00067">
    <property type="entry name" value="p450"/>
    <property type="match status" value="1"/>
</dbReference>
<dbReference type="InterPro" id="IPR036396">
    <property type="entry name" value="Cyt_P450_sf"/>
</dbReference>
<proteinExistence type="inferred from homology"/>
<dbReference type="Proteomes" id="UP001596380">
    <property type="component" value="Unassembled WGS sequence"/>
</dbReference>
<keyword evidence="3" id="KW-1185">Reference proteome</keyword>
<accession>A0ABW2CV99</accession>
<dbReference type="InterPro" id="IPR002397">
    <property type="entry name" value="Cyt_P450_B"/>
</dbReference>
<reference evidence="3" key="1">
    <citation type="journal article" date="2019" name="Int. J. Syst. Evol. Microbiol.">
        <title>The Global Catalogue of Microorganisms (GCM) 10K type strain sequencing project: providing services to taxonomists for standard genome sequencing and annotation.</title>
        <authorList>
            <consortium name="The Broad Institute Genomics Platform"/>
            <consortium name="The Broad Institute Genome Sequencing Center for Infectious Disease"/>
            <person name="Wu L."/>
            <person name="Ma J."/>
        </authorList>
    </citation>
    <scope>NUCLEOTIDE SEQUENCE [LARGE SCALE GENOMIC DNA]</scope>
    <source>
        <strain evidence="3">JCM 3369</strain>
    </source>
</reference>
<protein>
    <submittedName>
        <fullName evidence="2">Cytochrome P450</fullName>
    </submittedName>
</protein>
<dbReference type="SUPFAM" id="SSF48264">
    <property type="entry name" value="Cytochrome P450"/>
    <property type="match status" value="1"/>
</dbReference>
<evidence type="ECO:0000313" key="3">
    <source>
        <dbReference type="Proteomes" id="UP001596380"/>
    </source>
</evidence>